<dbReference type="STRING" id="930146.SAMN05192533_102293"/>
<dbReference type="EMBL" id="FOBW01000002">
    <property type="protein sequence ID" value="SEM35373.1"/>
    <property type="molecule type" value="Genomic_DNA"/>
</dbReference>
<proteinExistence type="predicted"/>
<organism evidence="1 2">
    <name type="scientific">Mesobacillus persicus</name>
    <dbReference type="NCBI Taxonomy" id="930146"/>
    <lineage>
        <taxon>Bacteria</taxon>
        <taxon>Bacillati</taxon>
        <taxon>Bacillota</taxon>
        <taxon>Bacilli</taxon>
        <taxon>Bacillales</taxon>
        <taxon>Bacillaceae</taxon>
        <taxon>Mesobacillus</taxon>
    </lineage>
</organism>
<accession>A0A1H7XP16</accession>
<name>A0A1H7XP16_9BACI</name>
<gene>
    <name evidence="1" type="ORF">SAMN05192533_102293</name>
</gene>
<dbReference type="Proteomes" id="UP000198553">
    <property type="component" value="Unassembled WGS sequence"/>
</dbReference>
<dbReference type="RefSeq" id="WP_090741411.1">
    <property type="nucleotide sequence ID" value="NZ_FOBW01000002.1"/>
</dbReference>
<keyword evidence="2" id="KW-1185">Reference proteome</keyword>
<evidence type="ECO:0000313" key="2">
    <source>
        <dbReference type="Proteomes" id="UP000198553"/>
    </source>
</evidence>
<protein>
    <submittedName>
        <fullName evidence="1">Uncharacterized protein</fullName>
    </submittedName>
</protein>
<dbReference type="AlphaFoldDB" id="A0A1H7XP16"/>
<reference evidence="2" key="1">
    <citation type="submission" date="2016-10" db="EMBL/GenBank/DDBJ databases">
        <authorList>
            <person name="Varghese N."/>
            <person name="Submissions S."/>
        </authorList>
    </citation>
    <scope>NUCLEOTIDE SEQUENCE [LARGE SCALE GENOMIC DNA]</scope>
    <source>
        <strain evidence="2">B48,IBRC-M 10115,DSM 25386,CECT 8001</strain>
    </source>
</reference>
<sequence>MKVKLTHTADFEDMQWLYNVVANFFGRKIEPYYNKDTKMYEGFIVEFNSLVHFEMFVRYLGELKEVHEHFGICVLQKDKYSDLLELEIYDGYRE</sequence>
<evidence type="ECO:0000313" key="1">
    <source>
        <dbReference type="EMBL" id="SEM35373.1"/>
    </source>
</evidence>